<dbReference type="EMBL" id="BAABJR010000034">
    <property type="protein sequence ID" value="GAA5217643.1"/>
    <property type="molecule type" value="Genomic_DNA"/>
</dbReference>
<reference evidence="2" key="1">
    <citation type="journal article" date="2019" name="Int. J. Syst. Evol. Microbiol.">
        <title>The Global Catalogue of Microorganisms (GCM) 10K type strain sequencing project: providing services to taxonomists for standard genome sequencing and annotation.</title>
        <authorList>
            <consortium name="The Broad Institute Genomics Platform"/>
            <consortium name="The Broad Institute Genome Sequencing Center for Infectious Disease"/>
            <person name="Wu L."/>
            <person name="Ma J."/>
        </authorList>
    </citation>
    <scope>NUCLEOTIDE SEQUENCE [LARGE SCALE GENOMIC DNA]</scope>
    <source>
        <strain evidence="2">JCM 18306</strain>
    </source>
</reference>
<protein>
    <submittedName>
        <fullName evidence="1">Uncharacterized protein</fullName>
    </submittedName>
</protein>
<keyword evidence="2" id="KW-1185">Reference proteome</keyword>
<comment type="caution">
    <text evidence="1">The sequence shown here is derived from an EMBL/GenBank/DDBJ whole genome shotgun (WGS) entry which is preliminary data.</text>
</comment>
<sequence>MQDGRTVAVVHAGAQVNTGVLDQSCVDPQSAGRVMVAANHDQRDLKTGELLENPFELVDRIKRRDGTVENITCNDHGLNLFSLHRVQQMLQEGTLLVHEEDSVQLSA</sequence>
<gene>
    <name evidence="1" type="ORF">GCM10023323_75440</name>
</gene>
<dbReference type="Proteomes" id="UP001499878">
    <property type="component" value="Unassembled WGS sequence"/>
</dbReference>
<evidence type="ECO:0000313" key="2">
    <source>
        <dbReference type="Proteomes" id="UP001499878"/>
    </source>
</evidence>
<proteinExistence type="predicted"/>
<name>A0ABP9TJF3_9ACTN</name>
<evidence type="ECO:0000313" key="1">
    <source>
        <dbReference type="EMBL" id="GAA5217643.1"/>
    </source>
</evidence>
<accession>A0ABP9TJF3</accession>
<organism evidence="1 2">
    <name type="scientific">Streptomyces thinghirensis</name>
    <dbReference type="NCBI Taxonomy" id="551547"/>
    <lineage>
        <taxon>Bacteria</taxon>
        <taxon>Bacillati</taxon>
        <taxon>Actinomycetota</taxon>
        <taxon>Actinomycetes</taxon>
        <taxon>Kitasatosporales</taxon>
        <taxon>Streptomycetaceae</taxon>
        <taxon>Streptomyces</taxon>
    </lineage>
</organism>